<dbReference type="Proteomes" id="UP000199515">
    <property type="component" value="Unassembled WGS sequence"/>
</dbReference>
<dbReference type="STRING" id="589385.SAMN05421504_103182"/>
<keyword evidence="2" id="KW-0413">Isomerase</keyword>
<dbReference type="InterPro" id="IPR037401">
    <property type="entry name" value="SnoaL-like"/>
</dbReference>
<protein>
    <submittedName>
        <fullName evidence="2">Ketosteroid isomerase-related protein</fullName>
    </submittedName>
</protein>
<dbReference type="Gene3D" id="3.10.450.50">
    <property type="match status" value="2"/>
</dbReference>
<gene>
    <name evidence="2" type="ORF">SAMN05421504_103182</name>
</gene>
<dbReference type="InterPro" id="IPR032710">
    <property type="entry name" value="NTF2-like_dom_sf"/>
</dbReference>
<dbReference type="GO" id="GO:0016853">
    <property type="term" value="F:isomerase activity"/>
    <property type="evidence" value="ECO:0007669"/>
    <property type="project" value="UniProtKB-KW"/>
</dbReference>
<evidence type="ECO:0000313" key="2">
    <source>
        <dbReference type="EMBL" id="SDX58664.1"/>
    </source>
</evidence>
<dbReference type="CDD" id="cd00531">
    <property type="entry name" value="NTF2_like"/>
    <property type="match status" value="1"/>
</dbReference>
<dbReference type="RefSeq" id="WP_091289294.1">
    <property type="nucleotide sequence ID" value="NZ_FNON01000003.1"/>
</dbReference>
<keyword evidence="3" id="KW-1185">Reference proteome</keyword>
<dbReference type="AlphaFoldDB" id="A0A1H3CYN9"/>
<sequence>MPTPREVFDKLSEGVTSGDWSELSALYAEDTVVEHPQRPPAPTRVVGRATVHEQFTRGLVSQLRLRRKNVLIHETTDPELIVAEYDYSGEALATGKTFEAANIQVLRVRDGLIQWSRDYHDYLRIAAARDGLEELADGAEKAEITVEPLPERPVSTADPKSPRGVFERLVYGVSDGKWDELADLYAEETHVTHPFLPGAPALKSRQDLREHFAQVSRSATKIQARDLVIYQSTDPEVVIGEFVYQGESVRPYRVSNIFVMRVRDGLIVESRDYGDYVALAAAGGWLRDLIKRL</sequence>
<evidence type="ECO:0000313" key="3">
    <source>
        <dbReference type="Proteomes" id="UP000199515"/>
    </source>
</evidence>
<feature type="domain" description="SnoaL-like" evidence="1">
    <location>
        <begin position="167"/>
        <end position="269"/>
    </location>
</feature>
<dbReference type="SUPFAM" id="SSF54427">
    <property type="entry name" value="NTF2-like"/>
    <property type="match status" value="2"/>
</dbReference>
<name>A0A1H3CYN9_9PSEU</name>
<dbReference type="OrthoDB" id="3681559at2"/>
<reference evidence="2 3" key="1">
    <citation type="submission" date="2016-10" db="EMBL/GenBank/DDBJ databases">
        <authorList>
            <person name="de Groot N.N."/>
        </authorList>
    </citation>
    <scope>NUCLEOTIDE SEQUENCE [LARGE SCALE GENOMIC DNA]</scope>
    <source>
        <strain evidence="2 3">CPCC 202699</strain>
    </source>
</reference>
<proteinExistence type="predicted"/>
<feature type="domain" description="SnoaL-like" evidence="1">
    <location>
        <begin position="12"/>
        <end position="113"/>
    </location>
</feature>
<accession>A0A1H3CYN9</accession>
<dbReference type="Pfam" id="PF12680">
    <property type="entry name" value="SnoaL_2"/>
    <property type="match status" value="2"/>
</dbReference>
<dbReference type="EMBL" id="FNON01000003">
    <property type="protein sequence ID" value="SDX58664.1"/>
    <property type="molecule type" value="Genomic_DNA"/>
</dbReference>
<organism evidence="2 3">
    <name type="scientific">Amycolatopsis xylanica</name>
    <dbReference type="NCBI Taxonomy" id="589385"/>
    <lineage>
        <taxon>Bacteria</taxon>
        <taxon>Bacillati</taxon>
        <taxon>Actinomycetota</taxon>
        <taxon>Actinomycetes</taxon>
        <taxon>Pseudonocardiales</taxon>
        <taxon>Pseudonocardiaceae</taxon>
        <taxon>Amycolatopsis</taxon>
    </lineage>
</organism>
<evidence type="ECO:0000259" key="1">
    <source>
        <dbReference type="Pfam" id="PF12680"/>
    </source>
</evidence>